<comment type="caution">
    <text evidence="2">The sequence shown here is derived from an EMBL/GenBank/DDBJ whole genome shotgun (WGS) entry which is preliminary data.</text>
</comment>
<protein>
    <submittedName>
        <fullName evidence="2">Uncharacterized protein</fullName>
    </submittedName>
</protein>
<feature type="compositionally biased region" description="Polar residues" evidence="1">
    <location>
        <begin position="1"/>
        <end position="10"/>
    </location>
</feature>
<feature type="region of interest" description="Disordered" evidence="1">
    <location>
        <begin position="1"/>
        <end position="120"/>
    </location>
</feature>
<evidence type="ECO:0000313" key="2">
    <source>
        <dbReference type="EMBL" id="OAE26874.1"/>
    </source>
</evidence>
<accession>A0A176W1D6</accession>
<organism evidence="2 3">
    <name type="scientific">Marchantia polymorpha subsp. ruderalis</name>
    <dbReference type="NCBI Taxonomy" id="1480154"/>
    <lineage>
        <taxon>Eukaryota</taxon>
        <taxon>Viridiplantae</taxon>
        <taxon>Streptophyta</taxon>
        <taxon>Embryophyta</taxon>
        <taxon>Marchantiophyta</taxon>
        <taxon>Marchantiopsida</taxon>
        <taxon>Marchantiidae</taxon>
        <taxon>Marchantiales</taxon>
        <taxon>Marchantiaceae</taxon>
        <taxon>Marchantia</taxon>
    </lineage>
</organism>
<dbReference type="EMBL" id="LVLJ01002071">
    <property type="protein sequence ID" value="OAE26874.1"/>
    <property type="molecule type" value="Genomic_DNA"/>
</dbReference>
<name>A0A176W1D6_MARPO</name>
<evidence type="ECO:0000313" key="3">
    <source>
        <dbReference type="Proteomes" id="UP000077202"/>
    </source>
</evidence>
<sequence>MHRITLTSAYASEAGSVREQDRGGGSHSVAHVPQQRLRQGTGPAGDDFGKNNSFHGGPRPPGHVGPGPTSRTVADPRPGLAWPGQLSLGMMRTRPRTRDEYRPGSARLGSARLGSSRSLPCRAGMEMTGHLWMREGSTPSSTVLRGSDYPLSTPLDQSRTVEADCDKSARGAPALQAGIRHTVTEYILAHDDTRPSSTVRFIRYAGLSRSSIRSFDPSPDSSLPGNPRFSTLAHPFLPGPFKIDLFAACRSHVVALVTGDWRRSLPDRLCLTDGLLQPCPRFAAFSIPGRRHLQALAPRPHPTPPKPKYWD</sequence>
<reference evidence="2" key="1">
    <citation type="submission" date="2016-03" db="EMBL/GenBank/DDBJ databases">
        <title>Mechanisms controlling the formation of the plant cell surface in tip-growing cells are functionally conserved among land plants.</title>
        <authorList>
            <person name="Honkanen S."/>
            <person name="Jones V.A."/>
            <person name="Morieri G."/>
            <person name="Champion C."/>
            <person name="Hetherington A.J."/>
            <person name="Kelly S."/>
            <person name="Saint-Marcoux D."/>
            <person name="Proust H."/>
            <person name="Prescott H."/>
            <person name="Dolan L."/>
        </authorList>
    </citation>
    <scope>NUCLEOTIDE SEQUENCE [LARGE SCALE GENOMIC DNA]</scope>
    <source>
        <tissue evidence="2">Whole gametophyte</tissue>
    </source>
</reference>
<dbReference type="AlphaFoldDB" id="A0A176W1D6"/>
<dbReference type="Proteomes" id="UP000077202">
    <property type="component" value="Unassembled WGS sequence"/>
</dbReference>
<keyword evidence="3" id="KW-1185">Reference proteome</keyword>
<feature type="compositionally biased region" description="Low complexity" evidence="1">
    <location>
        <begin position="104"/>
        <end position="119"/>
    </location>
</feature>
<evidence type="ECO:0000256" key="1">
    <source>
        <dbReference type="SAM" id="MobiDB-lite"/>
    </source>
</evidence>
<proteinExistence type="predicted"/>
<gene>
    <name evidence="2" type="ORF">AXG93_4360s1280</name>
</gene>